<dbReference type="GO" id="GO:0046872">
    <property type="term" value="F:metal ion binding"/>
    <property type="evidence" value="ECO:0007669"/>
    <property type="project" value="UniProtKB-KW"/>
</dbReference>
<dbReference type="EMBL" id="FNSO01000004">
    <property type="protein sequence ID" value="SED08474.1"/>
    <property type="molecule type" value="Genomic_DNA"/>
</dbReference>
<dbReference type="SUPFAM" id="SSF56655">
    <property type="entry name" value="Carbohydrate phosphatase"/>
    <property type="match status" value="1"/>
</dbReference>
<dbReference type="RefSeq" id="WP_091314173.1">
    <property type="nucleotide sequence ID" value="NZ_FNSO01000004.1"/>
</dbReference>
<name>A0A1H4XUR0_9PSEU</name>
<keyword evidence="1" id="KW-0479">Metal-binding</keyword>
<dbReference type="GO" id="GO:0007165">
    <property type="term" value="P:signal transduction"/>
    <property type="evidence" value="ECO:0007669"/>
    <property type="project" value="TreeGrafter"/>
</dbReference>
<protein>
    <submittedName>
        <fullName evidence="2">Fructose-1,6-bisphosphatase</fullName>
    </submittedName>
</protein>
<feature type="binding site" evidence="1">
    <location>
        <position position="96"/>
    </location>
    <ligand>
        <name>Mg(2+)</name>
        <dbReference type="ChEBI" id="CHEBI:18420"/>
        <label>1</label>
        <note>catalytic</note>
    </ligand>
</feature>
<dbReference type="PANTHER" id="PTHR20854">
    <property type="entry name" value="INOSITOL MONOPHOSPHATASE"/>
    <property type="match status" value="1"/>
</dbReference>
<sequence length="268" mass="27785">MGLSVQFGTVAAVVADVARQEVLSRFRRLRAAEIWEKAAGDLVTAADVAAERRLAEELRGLVAGSVFVGEEGVAADGRLLELLRGDRPVWIADPLDGTANFVRGNERFCVMVALALRGSVLGAWLCAPALGLSAMARAGGGAVAGGRPLRLPDRDRDPLRVVVTDPAYRTAEDDAVIARLAGAGLSLVPCSGAGVVYLELALGRHDAAVFGWTNVWDHAAGVLLHQEAGGYAATADGPGFPAAAGRRPPLVLARTAATAARLRRIAAG</sequence>
<gene>
    <name evidence="2" type="ORF">SAMN04489727_6339</name>
</gene>
<comment type="cofactor">
    <cofactor evidence="1">
        <name>Mg(2+)</name>
        <dbReference type="ChEBI" id="CHEBI:18420"/>
    </cofactor>
</comment>
<feature type="binding site" evidence="1">
    <location>
        <position position="70"/>
    </location>
    <ligand>
        <name>Mg(2+)</name>
        <dbReference type="ChEBI" id="CHEBI:18420"/>
        <label>1</label>
        <note>catalytic</note>
    </ligand>
</feature>
<reference evidence="3" key="1">
    <citation type="submission" date="2016-10" db="EMBL/GenBank/DDBJ databases">
        <authorList>
            <person name="Varghese N."/>
            <person name="Submissions S."/>
        </authorList>
    </citation>
    <scope>NUCLEOTIDE SEQUENCE [LARGE SCALE GENOMIC DNA]</scope>
    <source>
        <strain evidence="3">DSM 44544</strain>
    </source>
</reference>
<evidence type="ECO:0000256" key="1">
    <source>
        <dbReference type="PIRSR" id="PIRSR600760-2"/>
    </source>
</evidence>
<feature type="binding site" evidence="1">
    <location>
        <position position="93"/>
    </location>
    <ligand>
        <name>Mg(2+)</name>
        <dbReference type="ChEBI" id="CHEBI:18420"/>
        <label>2</label>
    </ligand>
</feature>
<proteinExistence type="predicted"/>
<dbReference type="Proteomes" id="UP000199622">
    <property type="component" value="Unassembled WGS sequence"/>
</dbReference>
<accession>A0A1H4XUR0</accession>
<dbReference type="AlphaFoldDB" id="A0A1H4XUR0"/>
<dbReference type="OrthoDB" id="9772456at2"/>
<dbReference type="PANTHER" id="PTHR20854:SF4">
    <property type="entry name" value="INOSITOL-1-MONOPHOSPHATASE-RELATED"/>
    <property type="match status" value="1"/>
</dbReference>
<feature type="binding site" evidence="1">
    <location>
        <position position="95"/>
    </location>
    <ligand>
        <name>Mg(2+)</name>
        <dbReference type="ChEBI" id="CHEBI:18420"/>
        <label>1</label>
        <note>catalytic</note>
    </ligand>
</feature>
<dbReference type="Gene3D" id="3.40.190.80">
    <property type="match status" value="1"/>
</dbReference>
<dbReference type="Pfam" id="PF00459">
    <property type="entry name" value="Inositol_P"/>
    <property type="match status" value="1"/>
</dbReference>
<dbReference type="PRINTS" id="PR00377">
    <property type="entry name" value="IMPHPHTASES"/>
</dbReference>
<dbReference type="GO" id="GO:0008934">
    <property type="term" value="F:inositol monophosphate 1-phosphatase activity"/>
    <property type="evidence" value="ECO:0007669"/>
    <property type="project" value="TreeGrafter"/>
</dbReference>
<organism evidence="2 3">
    <name type="scientific">Amycolatopsis tolypomycina</name>
    <dbReference type="NCBI Taxonomy" id="208445"/>
    <lineage>
        <taxon>Bacteria</taxon>
        <taxon>Bacillati</taxon>
        <taxon>Actinomycetota</taxon>
        <taxon>Actinomycetes</taxon>
        <taxon>Pseudonocardiales</taxon>
        <taxon>Pseudonocardiaceae</taxon>
        <taxon>Amycolatopsis</taxon>
    </lineage>
</organism>
<dbReference type="Gene3D" id="3.30.540.10">
    <property type="entry name" value="Fructose-1,6-Bisphosphatase, subunit A, domain 1"/>
    <property type="match status" value="1"/>
</dbReference>
<keyword evidence="3" id="KW-1185">Reference proteome</keyword>
<evidence type="ECO:0000313" key="2">
    <source>
        <dbReference type="EMBL" id="SED08474.1"/>
    </source>
</evidence>
<dbReference type="InterPro" id="IPR000760">
    <property type="entry name" value="Inositol_monophosphatase-like"/>
</dbReference>
<dbReference type="STRING" id="208445.SAMN04489727_6339"/>
<feature type="binding site" evidence="1">
    <location>
        <position position="217"/>
    </location>
    <ligand>
        <name>Mg(2+)</name>
        <dbReference type="ChEBI" id="CHEBI:18420"/>
        <label>1</label>
        <note>catalytic</note>
    </ligand>
</feature>
<dbReference type="GO" id="GO:0006020">
    <property type="term" value="P:inositol metabolic process"/>
    <property type="evidence" value="ECO:0007669"/>
    <property type="project" value="TreeGrafter"/>
</dbReference>
<evidence type="ECO:0000313" key="3">
    <source>
        <dbReference type="Proteomes" id="UP000199622"/>
    </source>
</evidence>
<keyword evidence="1" id="KW-0460">Magnesium</keyword>